<evidence type="ECO:0000313" key="2">
    <source>
        <dbReference type="Proteomes" id="UP001239909"/>
    </source>
</evidence>
<organism evidence="1 2">
    <name type="scientific">Paralimibaculum aggregatum</name>
    <dbReference type="NCBI Taxonomy" id="3036245"/>
    <lineage>
        <taxon>Bacteria</taxon>
        <taxon>Pseudomonadati</taxon>
        <taxon>Pseudomonadota</taxon>
        <taxon>Alphaproteobacteria</taxon>
        <taxon>Rhodobacterales</taxon>
        <taxon>Paracoccaceae</taxon>
        <taxon>Paralimibaculum</taxon>
    </lineage>
</organism>
<evidence type="ECO:0008006" key="3">
    <source>
        <dbReference type="Google" id="ProtNLM"/>
    </source>
</evidence>
<dbReference type="NCBIfam" id="NF046037">
    <property type="entry name" value="carphisopro"/>
    <property type="match status" value="1"/>
</dbReference>
<name>A0ABQ6LK54_9RHOB</name>
<accession>A0ABQ6LK54</accession>
<dbReference type="Proteomes" id="UP001239909">
    <property type="component" value="Unassembled WGS sequence"/>
</dbReference>
<keyword evidence="2" id="KW-1185">Reference proteome</keyword>
<dbReference type="RefSeq" id="WP_352231065.1">
    <property type="nucleotide sequence ID" value="NZ_BSYI01000011.1"/>
</dbReference>
<sequence length="77" mass="8636">MDDIFDSWPSMAEMARDIGELDVTVRGWRRRGMIPAWAHLRIVEAARARGLDLTFEDIARACAARARHAGPSDERAA</sequence>
<gene>
    <name evidence="1" type="ORF">LNKW23_18230</name>
</gene>
<dbReference type="EMBL" id="BSYI01000011">
    <property type="protein sequence ID" value="GMG82610.1"/>
    <property type="molecule type" value="Genomic_DNA"/>
</dbReference>
<proteinExistence type="predicted"/>
<reference evidence="1 2" key="1">
    <citation type="submission" date="2023-04" db="EMBL/GenBank/DDBJ databases">
        <title>Marinoamorphus aggregata gen. nov., sp. Nov., isolate from tissue of brittle star Ophioplocus japonicus.</title>
        <authorList>
            <person name="Kawano K."/>
            <person name="Sawayama S."/>
            <person name="Nakagawa S."/>
        </authorList>
    </citation>
    <scope>NUCLEOTIDE SEQUENCE [LARGE SCALE GENOMIC DNA]</scope>
    <source>
        <strain evidence="1 2">NKW23</strain>
    </source>
</reference>
<evidence type="ECO:0000313" key="1">
    <source>
        <dbReference type="EMBL" id="GMG82610.1"/>
    </source>
</evidence>
<dbReference type="InterPro" id="IPR059216">
    <property type="entry name" value="LeuA_carph_isopro_dom"/>
</dbReference>
<protein>
    <recommendedName>
        <fullName evidence="3">Helix-turn-helix DNA binding domain protein</fullName>
    </recommendedName>
</protein>
<comment type="caution">
    <text evidence="1">The sequence shown here is derived from an EMBL/GenBank/DDBJ whole genome shotgun (WGS) entry which is preliminary data.</text>
</comment>